<evidence type="ECO:0000313" key="10">
    <source>
        <dbReference type="Proteomes" id="UP000612456"/>
    </source>
</evidence>
<dbReference type="Pfam" id="PF00528">
    <property type="entry name" value="BPD_transp_1"/>
    <property type="match status" value="1"/>
</dbReference>
<comment type="similarity">
    <text evidence="7">Belongs to the binding-protein-dependent transport system permease family.</text>
</comment>
<dbReference type="EMBL" id="BMHP01000001">
    <property type="protein sequence ID" value="GGD49286.1"/>
    <property type="molecule type" value="Genomic_DNA"/>
</dbReference>
<dbReference type="PROSITE" id="PS50928">
    <property type="entry name" value="ABC_TM1"/>
    <property type="match status" value="1"/>
</dbReference>
<dbReference type="SUPFAM" id="SSF161098">
    <property type="entry name" value="MetI-like"/>
    <property type="match status" value="1"/>
</dbReference>
<feature type="transmembrane region" description="Helical" evidence="7">
    <location>
        <begin position="111"/>
        <end position="131"/>
    </location>
</feature>
<dbReference type="CDD" id="cd06261">
    <property type="entry name" value="TM_PBP2"/>
    <property type="match status" value="1"/>
</dbReference>
<dbReference type="PANTHER" id="PTHR43744">
    <property type="entry name" value="ABC TRANSPORTER PERMEASE PROTEIN MG189-RELATED-RELATED"/>
    <property type="match status" value="1"/>
</dbReference>
<keyword evidence="6 7" id="KW-0472">Membrane</keyword>
<keyword evidence="10" id="KW-1185">Reference proteome</keyword>
<dbReference type="InterPro" id="IPR035906">
    <property type="entry name" value="MetI-like_sf"/>
</dbReference>
<comment type="caution">
    <text evidence="9">The sequence shown here is derived from an EMBL/GenBank/DDBJ whole genome shotgun (WGS) entry which is preliminary data.</text>
</comment>
<dbReference type="PANTHER" id="PTHR43744:SF9">
    <property type="entry name" value="POLYGALACTURONAN_RHAMNOGALACTURONAN TRANSPORT SYSTEM PERMEASE PROTEIN YTCP"/>
    <property type="match status" value="1"/>
</dbReference>
<feature type="transmembrane region" description="Helical" evidence="7">
    <location>
        <begin position="78"/>
        <end position="99"/>
    </location>
</feature>
<evidence type="ECO:0000256" key="2">
    <source>
        <dbReference type="ARBA" id="ARBA00022448"/>
    </source>
</evidence>
<name>A0A917DLQ4_9BACL</name>
<protein>
    <submittedName>
        <fullName evidence="9">Protein LplC</fullName>
    </submittedName>
</protein>
<dbReference type="RefSeq" id="WP_188988529.1">
    <property type="nucleotide sequence ID" value="NZ_BMHP01000001.1"/>
</dbReference>
<dbReference type="GO" id="GO:0055085">
    <property type="term" value="P:transmembrane transport"/>
    <property type="evidence" value="ECO:0007669"/>
    <property type="project" value="InterPro"/>
</dbReference>
<feature type="transmembrane region" description="Helical" evidence="7">
    <location>
        <begin position="260"/>
        <end position="277"/>
    </location>
</feature>
<reference evidence="9" key="2">
    <citation type="submission" date="2020-09" db="EMBL/GenBank/DDBJ databases">
        <authorList>
            <person name="Sun Q."/>
            <person name="Zhou Y."/>
        </authorList>
    </citation>
    <scope>NUCLEOTIDE SEQUENCE</scope>
    <source>
        <strain evidence="9">CGMCC 1.15178</strain>
    </source>
</reference>
<evidence type="ECO:0000256" key="1">
    <source>
        <dbReference type="ARBA" id="ARBA00004651"/>
    </source>
</evidence>
<dbReference type="Gene3D" id="1.10.3720.10">
    <property type="entry name" value="MetI-like"/>
    <property type="match status" value="1"/>
</dbReference>
<gene>
    <name evidence="9" type="primary">lplC</name>
    <name evidence="9" type="ORF">GCM10010911_03530</name>
</gene>
<keyword evidence="5 7" id="KW-1133">Transmembrane helix</keyword>
<feature type="domain" description="ABC transmembrane type-1" evidence="8">
    <location>
        <begin position="70"/>
        <end position="274"/>
    </location>
</feature>
<keyword evidence="2 7" id="KW-0813">Transport</keyword>
<proteinExistence type="inferred from homology"/>
<accession>A0A917DLQ4</accession>
<dbReference type="PROSITE" id="PS51257">
    <property type="entry name" value="PROKAR_LIPOPROTEIN"/>
    <property type="match status" value="1"/>
</dbReference>
<dbReference type="AlphaFoldDB" id="A0A917DLQ4"/>
<feature type="transmembrane region" description="Helical" evidence="7">
    <location>
        <begin position="184"/>
        <end position="206"/>
    </location>
</feature>
<organism evidence="9 10">
    <name type="scientific">Paenibacillus nasutitermitis</name>
    <dbReference type="NCBI Taxonomy" id="1652958"/>
    <lineage>
        <taxon>Bacteria</taxon>
        <taxon>Bacillati</taxon>
        <taxon>Bacillota</taxon>
        <taxon>Bacilli</taxon>
        <taxon>Bacillales</taxon>
        <taxon>Paenibacillaceae</taxon>
        <taxon>Paenibacillus</taxon>
    </lineage>
</organism>
<reference evidence="9" key="1">
    <citation type="journal article" date="2014" name="Int. J. Syst. Evol. Microbiol.">
        <title>Complete genome sequence of Corynebacterium casei LMG S-19264T (=DSM 44701T), isolated from a smear-ripened cheese.</title>
        <authorList>
            <consortium name="US DOE Joint Genome Institute (JGI-PGF)"/>
            <person name="Walter F."/>
            <person name="Albersmeier A."/>
            <person name="Kalinowski J."/>
            <person name="Ruckert C."/>
        </authorList>
    </citation>
    <scope>NUCLEOTIDE SEQUENCE</scope>
    <source>
        <strain evidence="9">CGMCC 1.15178</strain>
    </source>
</reference>
<dbReference type="GO" id="GO:0005886">
    <property type="term" value="C:plasma membrane"/>
    <property type="evidence" value="ECO:0007669"/>
    <property type="project" value="UniProtKB-SubCell"/>
</dbReference>
<evidence type="ECO:0000256" key="3">
    <source>
        <dbReference type="ARBA" id="ARBA00022475"/>
    </source>
</evidence>
<sequence length="292" mass="32964">MYYKSKTYKLFYSVNLLFLLTAAIACILPLIHILAVSFSAKEPANSHMVTLWPIGFNVDAYKQTLSNPNFIRSMGVSIQRVILGTGIGMLVTILTAYPLSKMNSLFRGRTAYTWFFVFTMLFNGGLIPTYIVIQKMQLMNSIWALVLPGAVSAWNMVLMLNFFKTVPKELEEAALIDGANHIKTLLFIYLPISMPALATLSLFTMVGHWNSWFDGMIYLSEAKKWPLSTLLQTIVVTEDFSKINMRPEDIRLISNETVKASQIFIGAIPILLVYPFLQKYFVKGMVLGAVKE</sequence>
<evidence type="ECO:0000259" key="8">
    <source>
        <dbReference type="PROSITE" id="PS50928"/>
    </source>
</evidence>
<dbReference type="InterPro" id="IPR000515">
    <property type="entry name" value="MetI-like"/>
</dbReference>
<keyword evidence="4 7" id="KW-0812">Transmembrane</keyword>
<feature type="transmembrane region" description="Helical" evidence="7">
    <location>
        <begin position="12"/>
        <end position="38"/>
    </location>
</feature>
<comment type="subcellular location">
    <subcellularLocation>
        <location evidence="1 7">Cell membrane</location>
        <topology evidence="1 7">Multi-pass membrane protein</topology>
    </subcellularLocation>
</comment>
<keyword evidence="3" id="KW-1003">Cell membrane</keyword>
<evidence type="ECO:0000256" key="5">
    <source>
        <dbReference type="ARBA" id="ARBA00022989"/>
    </source>
</evidence>
<dbReference type="Proteomes" id="UP000612456">
    <property type="component" value="Unassembled WGS sequence"/>
</dbReference>
<evidence type="ECO:0000313" key="9">
    <source>
        <dbReference type="EMBL" id="GGD49286.1"/>
    </source>
</evidence>
<evidence type="ECO:0000256" key="6">
    <source>
        <dbReference type="ARBA" id="ARBA00023136"/>
    </source>
</evidence>
<feature type="transmembrane region" description="Helical" evidence="7">
    <location>
        <begin position="143"/>
        <end position="163"/>
    </location>
</feature>
<evidence type="ECO:0000256" key="7">
    <source>
        <dbReference type="RuleBase" id="RU363032"/>
    </source>
</evidence>
<evidence type="ECO:0000256" key="4">
    <source>
        <dbReference type="ARBA" id="ARBA00022692"/>
    </source>
</evidence>